<dbReference type="SUPFAM" id="SSF54637">
    <property type="entry name" value="Thioesterase/thiol ester dehydrase-isomerase"/>
    <property type="match status" value="1"/>
</dbReference>
<evidence type="ECO:0000256" key="18">
    <source>
        <dbReference type="HAMAP-Rule" id="MF_00388"/>
    </source>
</evidence>
<evidence type="ECO:0000256" key="16">
    <source>
        <dbReference type="ARBA" id="ARBA00061221"/>
    </source>
</evidence>
<protein>
    <recommendedName>
        <fullName evidence="18 19">Multifunctional fusion protein</fullName>
    </recommendedName>
    <domain>
        <recommendedName>
            <fullName evidence="19">3-hydroxyacyl-[acyl-carrier-protein] dehydratase FabZ</fullName>
            <ecNumber evidence="19">4.2.1.59</ecNumber>
        </recommendedName>
        <alternativeName>
            <fullName evidence="19">(3R)-hydroxymyristoyl-[acyl-carrier-protein] dehydratase</fullName>
        </alternativeName>
        <alternativeName>
            <fullName evidence="19">Beta-hydroxyacyl-ACP dehydratase</fullName>
            <shortName evidence="19">(3R)-hydroxymyristoyl-ACP dehydrase</shortName>
        </alternativeName>
    </domain>
    <domain>
        <recommendedName>
            <fullName evidence="18">UDP-3-O-acyl-N-acetylglucosamine deacetylase</fullName>
            <shortName evidence="18">UDP-3-O-acyl-GlcNAc deacetylase</shortName>
            <ecNumber evidence="18">3.5.1.108</ecNumber>
        </recommendedName>
        <alternativeName>
            <fullName evidence="18">UDP-3-O-[R-3-hydroxymyristoyl]-N-acetylglucosamine deacetylase</fullName>
        </alternativeName>
    </domain>
</protein>
<dbReference type="InterPro" id="IPR013114">
    <property type="entry name" value="FabA_FabZ"/>
</dbReference>
<feature type="binding site" evidence="18">
    <location>
        <position position="262"/>
    </location>
    <ligand>
        <name>Zn(2+)</name>
        <dbReference type="ChEBI" id="CHEBI:29105"/>
    </ligand>
</feature>
<dbReference type="InterPro" id="IPR029069">
    <property type="entry name" value="HotDog_dom_sf"/>
</dbReference>
<dbReference type="GO" id="GO:0046872">
    <property type="term" value="F:metal ion binding"/>
    <property type="evidence" value="ECO:0007669"/>
    <property type="project" value="UniProtKB-KW"/>
</dbReference>
<dbReference type="SUPFAM" id="SSF54211">
    <property type="entry name" value="Ribosomal protein S5 domain 2-like"/>
    <property type="match status" value="2"/>
</dbReference>
<keyword evidence="12 19" id="KW-0456">Lyase</keyword>
<dbReference type="PANTHER" id="PTHR33694">
    <property type="entry name" value="UDP-3-O-ACYL-N-ACETYLGLUCOSAMINE DEACETYLASE 1, MITOCHONDRIAL-RELATED"/>
    <property type="match status" value="1"/>
</dbReference>
<dbReference type="Gene3D" id="3.30.1700.10">
    <property type="entry name" value="lpxc deacetylase, domain 2"/>
    <property type="match status" value="1"/>
</dbReference>
<dbReference type="GO" id="GO:0005737">
    <property type="term" value="C:cytoplasm"/>
    <property type="evidence" value="ECO:0007669"/>
    <property type="project" value="UniProtKB-SubCell"/>
</dbReference>
<dbReference type="Pfam" id="PF07977">
    <property type="entry name" value="FabA"/>
    <property type="match status" value="1"/>
</dbReference>
<dbReference type="InterPro" id="IPR010084">
    <property type="entry name" value="FabZ"/>
</dbReference>
<evidence type="ECO:0000256" key="2">
    <source>
        <dbReference type="ARBA" id="ARBA00002923"/>
    </source>
</evidence>
<evidence type="ECO:0000256" key="7">
    <source>
        <dbReference type="ARBA" id="ARBA00022556"/>
    </source>
</evidence>
<comment type="pathway">
    <text evidence="4 18">Glycolipid biosynthesis; lipid IV(A) biosynthesis; lipid IV(A) from (3R)-3-hydroxytetradecanoyl-[acyl-carrier-protein] and UDP-N-acetyl-alpha-D-glucosamine: step 2/6.</text>
</comment>
<dbReference type="EMBL" id="SLWK01000006">
    <property type="protein sequence ID" value="TCO07974.1"/>
    <property type="molecule type" value="Genomic_DNA"/>
</dbReference>
<feature type="binding site" evidence="18">
    <location>
        <position position="266"/>
    </location>
    <ligand>
        <name>Zn(2+)</name>
        <dbReference type="ChEBI" id="CHEBI:29105"/>
    </ligand>
</feature>
<dbReference type="Pfam" id="PF03331">
    <property type="entry name" value="LpxC"/>
    <property type="match status" value="2"/>
</dbReference>
<comment type="similarity">
    <text evidence="16">In the N-terminal section; belongs to the LpxC family.</text>
</comment>
<keyword evidence="13" id="KW-0511">Multifunctional enzyme</keyword>
<evidence type="ECO:0000256" key="12">
    <source>
        <dbReference type="ARBA" id="ARBA00023239"/>
    </source>
</evidence>
<comment type="subcellular location">
    <subcellularLocation>
        <location evidence="3 19">Cytoplasm</location>
    </subcellularLocation>
</comment>
<dbReference type="InterPro" id="IPR020568">
    <property type="entry name" value="Ribosomal_Su5_D2-typ_SF"/>
</dbReference>
<evidence type="ECO:0000256" key="17">
    <source>
        <dbReference type="ARBA" id="ARBA00061355"/>
    </source>
</evidence>
<dbReference type="GO" id="GO:0103117">
    <property type="term" value="F:UDP-3-O-acyl-N-acetylglucosamine deacetylase activity"/>
    <property type="evidence" value="ECO:0007669"/>
    <property type="project" value="UniProtKB-UniRule"/>
</dbReference>
<keyword evidence="11 18" id="KW-0443">Lipid metabolism</keyword>
<dbReference type="NCBIfam" id="NF000582">
    <property type="entry name" value="PRK00006.1"/>
    <property type="match status" value="1"/>
</dbReference>
<keyword evidence="10 18" id="KW-0862">Zinc</keyword>
<evidence type="ECO:0000256" key="10">
    <source>
        <dbReference type="ARBA" id="ARBA00022833"/>
    </source>
</evidence>
<comment type="cofactor">
    <cofactor evidence="1 18">
        <name>Zn(2+)</name>
        <dbReference type="ChEBI" id="CHEBI:29105"/>
    </cofactor>
</comment>
<comment type="similarity">
    <text evidence="17">In the C-terminal section; belongs to the thioester dehydratase family.</text>
</comment>
<evidence type="ECO:0000256" key="15">
    <source>
        <dbReference type="ARBA" id="ARBA00025049"/>
    </source>
</evidence>
<evidence type="ECO:0000256" key="1">
    <source>
        <dbReference type="ARBA" id="ARBA00001947"/>
    </source>
</evidence>
<dbReference type="HAMAP" id="MF_00406">
    <property type="entry name" value="FabZ"/>
    <property type="match status" value="1"/>
</dbReference>
<dbReference type="NCBIfam" id="NF009667">
    <property type="entry name" value="PRK13188.1"/>
    <property type="match status" value="1"/>
</dbReference>
<dbReference type="Proteomes" id="UP000295221">
    <property type="component" value="Unassembled WGS sequence"/>
</dbReference>
<dbReference type="GO" id="GO:0006633">
    <property type="term" value="P:fatty acid biosynthetic process"/>
    <property type="evidence" value="ECO:0007669"/>
    <property type="project" value="UniProtKB-UniRule"/>
</dbReference>
<evidence type="ECO:0000256" key="5">
    <source>
        <dbReference type="ARBA" id="ARBA00022490"/>
    </source>
</evidence>
<proteinExistence type="inferred from homology"/>
<accession>A0A4V2RWD7</accession>
<dbReference type="CDD" id="cd01288">
    <property type="entry name" value="FabZ"/>
    <property type="match status" value="1"/>
</dbReference>
<evidence type="ECO:0000256" key="13">
    <source>
        <dbReference type="ARBA" id="ARBA00023268"/>
    </source>
</evidence>
<evidence type="ECO:0000256" key="4">
    <source>
        <dbReference type="ARBA" id="ARBA00005002"/>
    </source>
</evidence>
<dbReference type="HAMAP" id="MF_00388">
    <property type="entry name" value="LpxC"/>
    <property type="match status" value="1"/>
</dbReference>
<keyword evidence="8 18" id="KW-0479">Metal-binding</keyword>
<keyword evidence="21" id="KW-1185">Reference proteome</keyword>
<feature type="active site" evidence="19">
    <location>
        <position position="368"/>
    </location>
</feature>
<dbReference type="InterPro" id="IPR011334">
    <property type="entry name" value="UDP-acyl_GlcNac_deAcase_C"/>
</dbReference>
<keyword evidence="6 18" id="KW-0444">Lipid biosynthesis</keyword>
<dbReference type="NCBIfam" id="TIGR01750">
    <property type="entry name" value="fabZ"/>
    <property type="match status" value="1"/>
</dbReference>
<feature type="active site" description="Proton donor" evidence="18">
    <location>
        <position position="289"/>
    </location>
</feature>
<gene>
    <name evidence="18" type="primary">lpxC</name>
    <name evidence="19" type="synonym">fabZ</name>
    <name evidence="20" type="ORF">EV194_106115</name>
</gene>
<dbReference type="OrthoDB" id="9772788at2"/>
<dbReference type="GO" id="GO:0009245">
    <property type="term" value="P:lipid A biosynthetic process"/>
    <property type="evidence" value="ECO:0007669"/>
    <property type="project" value="UniProtKB-UniRule"/>
</dbReference>
<evidence type="ECO:0000313" key="21">
    <source>
        <dbReference type="Proteomes" id="UP000295221"/>
    </source>
</evidence>
<evidence type="ECO:0000256" key="3">
    <source>
        <dbReference type="ARBA" id="ARBA00004496"/>
    </source>
</evidence>
<dbReference type="FunFam" id="3.10.129.10:FF:000001">
    <property type="entry name" value="3-hydroxyacyl-[acyl-carrier-protein] dehydratase FabZ"/>
    <property type="match status" value="1"/>
</dbReference>
<comment type="function">
    <text evidence="2 18">Catalyzes the hydrolysis of UDP-3-O-myristoyl-N-acetylglucosamine to form UDP-3-O-myristoylglucosamine and acetate, the committed step in lipid A biosynthesis.</text>
</comment>
<evidence type="ECO:0000256" key="11">
    <source>
        <dbReference type="ARBA" id="ARBA00023098"/>
    </source>
</evidence>
<name>A0A4V2RWD7_9BACT</name>
<comment type="similarity">
    <text evidence="19">Belongs to the thioester dehydratase family. FabZ subfamily.</text>
</comment>
<comment type="function">
    <text evidence="15 19">Involved in unsaturated fatty acids biosynthesis. Catalyzes the dehydration of short chain beta-hydroxyacyl-ACPs and long chain saturated and unsaturated beta-hydroxyacyl-ACPs.</text>
</comment>
<comment type="caution">
    <text evidence="20">The sequence shown here is derived from an EMBL/GenBank/DDBJ whole genome shotgun (WGS) entry which is preliminary data.</text>
</comment>
<organism evidence="20 21">
    <name type="scientific">Natronoflexus pectinivorans</name>
    <dbReference type="NCBI Taxonomy" id="682526"/>
    <lineage>
        <taxon>Bacteria</taxon>
        <taxon>Pseudomonadati</taxon>
        <taxon>Bacteroidota</taxon>
        <taxon>Bacteroidia</taxon>
        <taxon>Marinilabiliales</taxon>
        <taxon>Marinilabiliaceae</taxon>
        <taxon>Natronoflexus</taxon>
    </lineage>
</organism>
<evidence type="ECO:0000256" key="8">
    <source>
        <dbReference type="ARBA" id="ARBA00022723"/>
    </source>
</evidence>
<comment type="catalytic activity">
    <reaction evidence="19">
        <text>a (3R)-hydroxyacyl-[ACP] = a (2E)-enoyl-[ACP] + H2O</text>
        <dbReference type="Rhea" id="RHEA:13097"/>
        <dbReference type="Rhea" id="RHEA-COMP:9925"/>
        <dbReference type="Rhea" id="RHEA-COMP:9945"/>
        <dbReference type="ChEBI" id="CHEBI:15377"/>
        <dbReference type="ChEBI" id="CHEBI:78784"/>
        <dbReference type="ChEBI" id="CHEBI:78827"/>
        <dbReference type="EC" id="4.2.1.59"/>
    </reaction>
</comment>
<dbReference type="Gene3D" id="3.30.230.20">
    <property type="entry name" value="lpxc deacetylase, domain 1"/>
    <property type="match status" value="1"/>
</dbReference>
<dbReference type="Gene3D" id="3.10.129.10">
    <property type="entry name" value="Hotdog Thioesterase"/>
    <property type="match status" value="1"/>
</dbReference>
<keyword evidence="7 18" id="KW-0441">Lipid A biosynthesis</keyword>
<feature type="binding site" evidence="18">
    <location>
        <position position="79"/>
    </location>
    <ligand>
        <name>Zn(2+)</name>
        <dbReference type="ChEBI" id="CHEBI:29105"/>
    </ligand>
</feature>
<evidence type="ECO:0000256" key="6">
    <source>
        <dbReference type="ARBA" id="ARBA00022516"/>
    </source>
</evidence>
<dbReference type="GO" id="GO:0016020">
    <property type="term" value="C:membrane"/>
    <property type="evidence" value="ECO:0007669"/>
    <property type="project" value="GOC"/>
</dbReference>
<comment type="catalytic activity">
    <reaction evidence="14 18">
        <text>a UDP-3-O-[(3R)-3-hydroxyacyl]-N-acetyl-alpha-D-glucosamine + H2O = a UDP-3-O-[(3R)-3-hydroxyacyl]-alpha-D-glucosamine + acetate</text>
        <dbReference type="Rhea" id="RHEA:67816"/>
        <dbReference type="ChEBI" id="CHEBI:15377"/>
        <dbReference type="ChEBI" id="CHEBI:30089"/>
        <dbReference type="ChEBI" id="CHEBI:137740"/>
        <dbReference type="ChEBI" id="CHEBI:173225"/>
        <dbReference type="EC" id="3.5.1.108"/>
    </reaction>
</comment>
<dbReference type="PANTHER" id="PTHR33694:SF1">
    <property type="entry name" value="UDP-3-O-ACYL-N-ACETYLGLUCOSAMINE DEACETYLASE 1, MITOCHONDRIAL-RELATED"/>
    <property type="match status" value="1"/>
</dbReference>
<dbReference type="InterPro" id="IPR004463">
    <property type="entry name" value="UDP-acyl_GlcNac_deAcase"/>
</dbReference>
<evidence type="ECO:0000313" key="20">
    <source>
        <dbReference type="EMBL" id="TCO07974.1"/>
    </source>
</evidence>
<comment type="similarity">
    <text evidence="18">Belongs to the LpxC family.</text>
</comment>
<dbReference type="UniPathway" id="UPA00359">
    <property type="reaction ID" value="UER00478"/>
</dbReference>
<reference evidence="20 21" key="1">
    <citation type="submission" date="2019-03" db="EMBL/GenBank/DDBJ databases">
        <title>Genomic Encyclopedia of Type Strains, Phase IV (KMG-IV): sequencing the most valuable type-strain genomes for metagenomic binning, comparative biology and taxonomic classification.</title>
        <authorList>
            <person name="Goeker M."/>
        </authorList>
    </citation>
    <scope>NUCLEOTIDE SEQUENCE [LARGE SCALE GENOMIC DNA]</scope>
    <source>
        <strain evidence="20 21">DSM 24179</strain>
    </source>
</reference>
<dbReference type="RefSeq" id="WP_132433872.1">
    <property type="nucleotide sequence ID" value="NZ_SLWK01000006.1"/>
</dbReference>
<dbReference type="EC" id="3.5.1.108" evidence="18"/>
<dbReference type="GO" id="GO:0019171">
    <property type="term" value="F:(3R)-hydroxyacyl-[acyl-carrier-protein] dehydratase activity"/>
    <property type="evidence" value="ECO:0007669"/>
    <property type="project" value="UniProtKB-EC"/>
</dbReference>
<sequence length="466" mass="51888">MADKQRTISKPVTLQGPGLHTGVNVKLTLNPAEENYGYRIRRTDMEGQPVIKALVDNVVYTQRGTVIQEGEAKVSTIEHCLAALRGLGVDNCLIDVDGPEAPILDGSSKFYVAAIKEAGIKEQSADREYFEVREKMMVEDPETGSYIIALPDSGFSAQIMISFDKSLHLANQFATIESLDAFDDEISMCRTFVFLHELEPLLKNNLIKGGDLDNAIIIIDKPVTQEELDHLATLFNKPKVEVKPTGILNNLDLHFTNEPARHKLLDVIGDLALCGSPIKGRIIANKPGHKINAEFTKLLRKEIRKRQLKIDAPVYDPNKEPVYDINQIKKLLPHRPPFLLVDKVIDLQDKVVVGVKNVTMNEPFFVGHFPDEPVMPGVLLVEAMAQCGGILVLGQLDDPHTYSTYFLKQDNIKFRKKVVPGDTVIFKLELMTEIRRGVANMKGLAFVGDTIVAEGEFMAQIAKNKE</sequence>
<keyword evidence="5 19" id="KW-0963">Cytoplasm</keyword>
<keyword evidence="9 18" id="KW-0378">Hydrolase</keyword>
<dbReference type="EC" id="4.2.1.59" evidence="19"/>
<evidence type="ECO:0000256" key="14">
    <source>
        <dbReference type="ARBA" id="ARBA00024535"/>
    </source>
</evidence>
<dbReference type="InterPro" id="IPR015870">
    <property type="entry name" value="UDP-acyl_N-AcGlcN_deAcase_N"/>
</dbReference>
<evidence type="ECO:0000256" key="9">
    <source>
        <dbReference type="ARBA" id="ARBA00022801"/>
    </source>
</evidence>
<evidence type="ECO:0000256" key="19">
    <source>
        <dbReference type="HAMAP-Rule" id="MF_00406"/>
    </source>
</evidence>
<dbReference type="AlphaFoldDB" id="A0A4V2RWD7"/>